<protein>
    <recommendedName>
        <fullName evidence="1">LysM domain-containing protein</fullName>
    </recommendedName>
</protein>
<gene>
    <name evidence="2" type="ORF">L7E55_14635</name>
</gene>
<organism evidence="2 3">
    <name type="scientific">Pelotomaculum isophthalicicum JI</name>
    <dbReference type="NCBI Taxonomy" id="947010"/>
    <lineage>
        <taxon>Bacteria</taxon>
        <taxon>Bacillati</taxon>
        <taxon>Bacillota</taxon>
        <taxon>Clostridia</taxon>
        <taxon>Eubacteriales</taxon>
        <taxon>Desulfotomaculaceae</taxon>
        <taxon>Pelotomaculum</taxon>
    </lineage>
</organism>
<evidence type="ECO:0000313" key="3">
    <source>
        <dbReference type="Proteomes" id="UP001154312"/>
    </source>
</evidence>
<dbReference type="GO" id="GO:0008932">
    <property type="term" value="F:lytic endotransglycosylase activity"/>
    <property type="evidence" value="ECO:0007669"/>
    <property type="project" value="TreeGrafter"/>
</dbReference>
<dbReference type="PANTHER" id="PTHR33734:SF22">
    <property type="entry name" value="MEMBRANE-BOUND LYTIC MUREIN TRANSGLYCOSYLASE D"/>
    <property type="match status" value="1"/>
</dbReference>
<name>A0A9X4H072_9FIRM</name>
<proteinExistence type="predicted"/>
<dbReference type="AlphaFoldDB" id="A0A9X4H072"/>
<dbReference type="InterPro" id="IPR020481">
    <property type="entry name" value="Intracell_prot_inh_BsuPI"/>
</dbReference>
<dbReference type="PROSITE" id="PS51782">
    <property type="entry name" value="LYSM"/>
    <property type="match status" value="1"/>
</dbReference>
<dbReference type="Pfam" id="PF01476">
    <property type="entry name" value="LysM"/>
    <property type="match status" value="1"/>
</dbReference>
<keyword evidence="3" id="KW-1185">Reference proteome</keyword>
<sequence>MAVTYTVQTGDTLFLIARRFGTTVERLIQANNIADPNTIFVGQTLIIPEEGVGAEAGVTAGNRVTRQIKGIRYVLYTNKPTYRQGEDIVITLVKTNVAGRNITLRYRNAQRYDFVVRRSPEQTEIWRWSRGRSFASVASSVILRPGSSQTFQVIWNQKNNRGQQVATGTVTIEGFNVAEGYENEAVSVNIQIRSAVEPTPTPTVAPISCSEENVLVNPNFENWPRAASSPPGWAGSNIYRSTLSHTGSYAAELGAVHNESAILSQKVNIEPGRIYELSWWARENIQPGGVGRFVLFAEIIYTSRAGDFVGRTEPRYSQENIPDNAYQRYSLSTGRVPAGARIAEVRFTFEPSGSNNNTVKIDDVELRCLF</sequence>
<evidence type="ECO:0000313" key="2">
    <source>
        <dbReference type="EMBL" id="MDF9409575.1"/>
    </source>
</evidence>
<dbReference type="RefSeq" id="WP_277445063.1">
    <property type="nucleotide sequence ID" value="NZ_JAKOAV010000034.1"/>
</dbReference>
<dbReference type="SUPFAM" id="SSF49785">
    <property type="entry name" value="Galactose-binding domain-like"/>
    <property type="match status" value="1"/>
</dbReference>
<dbReference type="CDD" id="cd00118">
    <property type="entry name" value="LysM"/>
    <property type="match status" value="1"/>
</dbReference>
<reference evidence="2" key="1">
    <citation type="submission" date="2022-02" db="EMBL/GenBank/DDBJ databases">
        <authorList>
            <person name="Leng L."/>
        </authorList>
    </citation>
    <scope>NUCLEOTIDE SEQUENCE</scope>
    <source>
        <strain evidence="2">JI</strain>
    </source>
</reference>
<dbReference type="Gene3D" id="3.10.350.10">
    <property type="entry name" value="LysM domain"/>
    <property type="match status" value="1"/>
</dbReference>
<dbReference type="InterPro" id="IPR018392">
    <property type="entry name" value="LysM"/>
</dbReference>
<dbReference type="InterPro" id="IPR008979">
    <property type="entry name" value="Galactose-bd-like_sf"/>
</dbReference>
<dbReference type="Pfam" id="PF12690">
    <property type="entry name" value="BsuPI"/>
    <property type="match status" value="1"/>
</dbReference>
<dbReference type="PANTHER" id="PTHR33734">
    <property type="entry name" value="LYSM DOMAIN-CONTAINING GPI-ANCHORED PROTEIN 2"/>
    <property type="match status" value="1"/>
</dbReference>
<dbReference type="SMART" id="SM00257">
    <property type="entry name" value="LysM"/>
    <property type="match status" value="1"/>
</dbReference>
<comment type="caution">
    <text evidence="2">The sequence shown here is derived from an EMBL/GenBank/DDBJ whole genome shotgun (WGS) entry which is preliminary data.</text>
</comment>
<dbReference type="Gene3D" id="2.60.120.260">
    <property type="entry name" value="Galactose-binding domain-like"/>
    <property type="match status" value="1"/>
</dbReference>
<evidence type="ECO:0000259" key="1">
    <source>
        <dbReference type="PROSITE" id="PS51782"/>
    </source>
</evidence>
<dbReference type="Gene3D" id="2.60.40.2360">
    <property type="entry name" value="Intracellular proteinase inhibitor BsuPI"/>
    <property type="match status" value="1"/>
</dbReference>
<dbReference type="InterPro" id="IPR038144">
    <property type="entry name" value="IPI"/>
</dbReference>
<dbReference type="SUPFAM" id="SSF54106">
    <property type="entry name" value="LysM domain"/>
    <property type="match status" value="1"/>
</dbReference>
<accession>A0A9X4H072</accession>
<dbReference type="EMBL" id="JAKOAV010000034">
    <property type="protein sequence ID" value="MDF9409575.1"/>
    <property type="molecule type" value="Genomic_DNA"/>
</dbReference>
<dbReference type="InterPro" id="IPR036779">
    <property type="entry name" value="LysM_dom_sf"/>
</dbReference>
<dbReference type="Proteomes" id="UP001154312">
    <property type="component" value="Unassembled WGS sequence"/>
</dbReference>
<feature type="domain" description="LysM" evidence="1">
    <location>
        <begin position="3"/>
        <end position="47"/>
    </location>
</feature>